<proteinExistence type="predicted"/>
<accession>A0A6P9CT90</accession>
<reference evidence="2 3" key="1">
    <citation type="submission" date="2025-04" db="UniProtKB">
        <authorList>
            <consortium name="RefSeq"/>
        </authorList>
    </citation>
    <scope>IDENTIFICATION</scope>
    <source>
        <tissue evidence="2 3">Blood</tissue>
    </source>
</reference>
<protein>
    <submittedName>
        <fullName evidence="2 3">Uncharacterized protein LOC117673943</fullName>
    </submittedName>
</protein>
<name>A0A6P9CT90_PANGU</name>
<dbReference type="OMA" id="KQNIATW"/>
<evidence type="ECO:0000313" key="3">
    <source>
        <dbReference type="RefSeq" id="XP_034287573.1"/>
    </source>
</evidence>
<dbReference type="RefSeq" id="XP_034287567.1">
    <property type="nucleotide sequence ID" value="XM_034431676.1"/>
</dbReference>
<dbReference type="GeneID" id="117673943"/>
<evidence type="ECO:0000313" key="1">
    <source>
        <dbReference type="Proteomes" id="UP001652622"/>
    </source>
</evidence>
<dbReference type="Proteomes" id="UP001652622">
    <property type="component" value="Unplaced"/>
</dbReference>
<sequence>MNKWEDKMQLPHSAQEPRNSVMETKWHELKTSQENLKSQLQQMKERNCILEMNCHDLIARHENLKMQVQKMRLDIQNITTSHQKILKERKIQNGTGYPSLELNHVGCSNLHSFFAERKWLIEPQVYFLTRNTGSSEIISKSDFFQNTYPEVTHNEIPREGIGPLTNNSRNIKPETNRDHFSKGIKFRSSHCSTASERHLSEKWIELQQLIIELKKKLRLQVQPGYPSEELLLSAEHLCKSFSNLITQVASPARKTEVGGNSLSGLSDLPS</sequence>
<dbReference type="AlphaFoldDB" id="A0A6P9CT90"/>
<dbReference type="RefSeq" id="XP_034287573.1">
    <property type="nucleotide sequence ID" value="XM_034431682.1"/>
</dbReference>
<dbReference type="KEGG" id="pgut:117673943"/>
<evidence type="ECO:0000313" key="2">
    <source>
        <dbReference type="RefSeq" id="XP_034287567.1"/>
    </source>
</evidence>
<gene>
    <name evidence="2 3" type="primary">LOC117673943</name>
</gene>
<organism evidence="1 3">
    <name type="scientific">Pantherophis guttatus</name>
    <name type="common">Corn snake</name>
    <name type="synonym">Elaphe guttata</name>
    <dbReference type="NCBI Taxonomy" id="94885"/>
    <lineage>
        <taxon>Eukaryota</taxon>
        <taxon>Metazoa</taxon>
        <taxon>Chordata</taxon>
        <taxon>Craniata</taxon>
        <taxon>Vertebrata</taxon>
        <taxon>Euteleostomi</taxon>
        <taxon>Lepidosauria</taxon>
        <taxon>Squamata</taxon>
        <taxon>Bifurcata</taxon>
        <taxon>Unidentata</taxon>
        <taxon>Episquamata</taxon>
        <taxon>Toxicofera</taxon>
        <taxon>Serpentes</taxon>
        <taxon>Colubroidea</taxon>
        <taxon>Colubridae</taxon>
        <taxon>Colubrinae</taxon>
        <taxon>Pantherophis</taxon>
    </lineage>
</organism>
<keyword evidence="1" id="KW-1185">Reference proteome</keyword>